<accession>A0A507CE63</accession>
<dbReference type="VEuPathDB" id="FungiDB:SeMB42_g06888"/>
<evidence type="ECO:0000313" key="5">
    <source>
        <dbReference type="Proteomes" id="UP000320475"/>
    </source>
</evidence>
<evidence type="ECO:0000313" key="2">
    <source>
        <dbReference type="EMBL" id="TPX37771.1"/>
    </source>
</evidence>
<feature type="region of interest" description="Disordered" evidence="1">
    <location>
        <begin position="34"/>
        <end position="78"/>
    </location>
</feature>
<evidence type="ECO:0000256" key="1">
    <source>
        <dbReference type="SAM" id="MobiDB-lite"/>
    </source>
</evidence>
<dbReference type="AlphaFoldDB" id="A0A507CE63"/>
<feature type="region of interest" description="Disordered" evidence="1">
    <location>
        <begin position="146"/>
        <end position="176"/>
    </location>
</feature>
<organism evidence="2 4">
    <name type="scientific">Synchytrium endobioticum</name>
    <dbReference type="NCBI Taxonomy" id="286115"/>
    <lineage>
        <taxon>Eukaryota</taxon>
        <taxon>Fungi</taxon>
        <taxon>Fungi incertae sedis</taxon>
        <taxon>Chytridiomycota</taxon>
        <taxon>Chytridiomycota incertae sedis</taxon>
        <taxon>Chytridiomycetes</taxon>
        <taxon>Synchytriales</taxon>
        <taxon>Synchytriaceae</taxon>
        <taxon>Synchytrium</taxon>
    </lineage>
</organism>
<evidence type="ECO:0000313" key="3">
    <source>
        <dbReference type="EMBL" id="TPX43461.1"/>
    </source>
</evidence>
<feature type="compositionally biased region" description="Polar residues" evidence="1">
    <location>
        <begin position="34"/>
        <end position="54"/>
    </location>
</feature>
<sequence>MFAPRSRPSSVASRPGSKVFADEAAADVEMIDFSSRTSCSAESPTSIGRNSVETSYSSSSSSSSSFFSSSQPSEDGDSTISQLLLLNTATKSTNPFFCADVPVKPARKLGANPFLSMDASSNIDVNSSTQSDPNYMNKPNAFEHSGAEVVSGRPHSFPAASSKVKASPGRWSLWSR</sequence>
<dbReference type="EMBL" id="QEAM01000223">
    <property type="protein sequence ID" value="TPX43461.1"/>
    <property type="molecule type" value="Genomic_DNA"/>
</dbReference>
<protein>
    <submittedName>
        <fullName evidence="2">Uncharacterized protein</fullName>
    </submittedName>
</protein>
<keyword evidence="4" id="KW-1185">Reference proteome</keyword>
<dbReference type="EMBL" id="QEAN01000422">
    <property type="protein sequence ID" value="TPX37771.1"/>
    <property type="molecule type" value="Genomic_DNA"/>
</dbReference>
<name>A0A507CE63_9FUNG</name>
<proteinExistence type="predicted"/>
<dbReference type="Proteomes" id="UP000320475">
    <property type="component" value="Unassembled WGS sequence"/>
</dbReference>
<evidence type="ECO:0000313" key="4">
    <source>
        <dbReference type="Proteomes" id="UP000317494"/>
    </source>
</evidence>
<gene>
    <name evidence="3" type="ORF">SeLEV6574_g05055</name>
    <name evidence="2" type="ORF">SeMB42_g06888</name>
</gene>
<feature type="compositionally biased region" description="Low complexity" evidence="1">
    <location>
        <begin position="55"/>
        <end position="70"/>
    </location>
</feature>
<comment type="caution">
    <text evidence="2">The sequence shown here is derived from an EMBL/GenBank/DDBJ whole genome shotgun (WGS) entry which is preliminary data.</text>
</comment>
<dbReference type="Proteomes" id="UP000317494">
    <property type="component" value="Unassembled WGS sequence"/>
</dbReference>
<reference evidence="4 5" key="1">
    <citation type="journal article" date="2019" name="Sci. Rep.">
        <title>Comparative genomics of chytrid fungi reveal insights into the obligate biotrophic and pathogenic lifestyle of Synchytrium endobioticum.</title>
        <authorList>
            <person name="van de Vossenberg B.T.L.H."/>
            <person name="Warris S."/>
            <person name="Nguyen H.D.T."/>
            <person name="van Gent-Pelzer M.P.E."/>
            <person name="Joly D.L."/>
            <person name="van de Geest H.C."/>
            <person name="Bonants P.J.M."/>
            <person name="Smith D.S."/>
            <person name="Levesque C.A."/>
            <person name="van der Lee T.A.J."/>
        </authorList>
    </citation>
    <scope>NUCLEOTIDE SEQUENCE [LARGE SCALE GENOMIC DNA]</scope>
    <source>
        <strain evidence="3 5">LEV6574</strain>
        <strain evidence="2 4">MB42</strain>
    </source>
</reference>